<name>A0AAV4P9Y7_9ARAC</name>
<dbReference type="AlphaFoldDB" id="A0AAV4P9Y7"/>
<accession>A0AAV4P9Y7</accession>
<gene>
    <name evidence="1" type="ORF">CDAR_400491</name>
</gene>
<organism evidence="1 2">
    <name type="scientific">Caerostris darwini</name>
    <dbReference type="NCBI Taxonomy" id="1538125"/>
    <lineage>
        <taxon>Eukaryota</taxon>
        <taxon>Metazoa</taxon>
        <taxon>Ecdysozoa</taxon>
        <taxon>Arthropoda</taxon>
        <taxon>Chelicerata</taxon>
        <taxon>Arachnida</taxon>
        <taxon>Araneae</taxon>
        <taxon>Araneomorphae</taxon>
        <taxon>Entelegynae</taxon>
        <taxon>Araneoidea</taxon>
        <taxon>Araneidae</taxon>
        <taxon>Caerostris</taxon>
    </lineage>
</organism>
<evidence type="ECO:0000313" key="2">
    <source>
        <dbReference type="Proteomes" id="UP001054837"/>
    </source>
</evidence>
<keyword evidence="2" id="KW-1185">Reference proteome</keyword>
<sequence length="111" mass="11806">MAPGRWGDAYNAVVLSLTSVPCCILEANSRSCLTRGPGRARHRCHVGTVAGTASTFTFVRRGRCMMPRCMICQGMPGAGGCGHGAHWHTVIGRMVIVLVAVVSEYKGFAVI</sequence>
<evidence type="ECO:0000313" key="1">
    <source>
        <dbReference type="EMBL" id="GIX92501.1"/>
    </source>
</evidence>
<protein>
    <submittedName>
        <fullName evidence="1">Uncharacterized protein</fullName>
    </submittedName>
</protein>
<comment type="caution">
    <text evidence="1">The sequence shown here is derived from an EMBL/GenBank/DDBJ whole genome shotgun (WGS) entry which is preliminary data.</text>
</comment>
<reference evidence="1 2" key="1">
    <citation type="submission" date="2021-06" db="EMBL/GenBank/DDBJ databases">
        <title>Caerostris darwini draft genome.</title>
        <authorList>
            <person name="Kono N."/>
            <person name="Arakawa K."/>
        </authorList>
    </citation>
    <scope>NUCLEOTIDE SEQUENCE [LARGE SCALE GENOMIC DNA]</scope>
</reference>
<proteinExistence type="predicted"/>
<dbReference type="EMBL" id="BPLQ01002400">
    <property type="protein sequence ID" value="GIX92501.1"/>
    <property type="molecule type" value="Genomic_DNA"/>
</dbReference>
<dbReference type="Proteomes" id="UP001054837">
    <property type="component" value="Unassembled WGS sequence"/>
</dbReference>